<keyword evidence="2 4" id="KW-0238">DNA-binding</keyword>
<dbReference type="PANTHER" id="PTHR30349">
    <property type="entry name" value="PHAGE INTEGRASE-RELATED"/>
    <property type="match status" value="1"/>
</dbReference>
<dbReference type="Proteomes" id="UP001524435">
    <property type="component" value="Unassembled WGS sequence"/>
</dbReference>
<gene>
    <name evidence="7" type="ORF">NE663_09495</name>
</gene>
<dbReference type="InterPro" id="IPR004107">
    <property type="entry name" value="Integrase_SAM-like_N"/>
</dbReference>
<evidence type="ECO:0000256" key="4">
    <source>
        <dbReference type="PROSITE-ProRule" id="PRU01248"/>
    </source>
</evidence>
<evidence type="ECO:0000313" key="8">
    <source>
        <dbReference type="Proteomes" id="UP001524435"/>
    </source>
</evidence>
<reference evidence="7 8" key="1">
    <citation type="submission" date="2022-06" db="EMBL/GenBank/DDBJ databases">
        <title>Isolation of gut microbiota from human fecal samples.</title>
        <authorList>
            <person name="Pamer E.G."/>
            <person name="Barat B."/>
            <person name="Waligurski E."/>
            <person name="Medina S."/>
            <person name="Paddock L."/>
            <person name="Mostad J."/>
        </authorList>
    </citation>
    <scope>NUCLEOTIDE SEQUENCE [LARGE SCALE GENOMIC DNA]</scope>
    <source>
        <strain evidence="7 8">DFI.6.1</strain>
    </source>
</reference>
<dbReference type="InterPro" id="IPR050090">
    <property type="entry name" value="Tyrosine_recombinase_XerCD"/>
</dbReference>
<feature type="domain" description="Tyr recombinase" evidence="5">
    <location>
        <begin position="106"/>
        <end position="287"/>
    </location>
</feature>
<dbReference type="PROSITE" id="PS51898">
    <property type="entry name" value="TYR_RECOMBINASE"/>
    <property type="match status" value="1"/>
</dbReference>
<dbReference type="Gene3D" id="1.10.443.10">
    <property type="entry name" value="Intergrase catalytic core"/>
    <property type="match status" value="1"/>
</dbReference>
<dbReference type="EMBL" id="JANGCH010000016">
    <property type="protein sequence ID" value="MCQ5122489.1"/>
    <property type="molecule type" value="Genomic_DNA"/>
</dbReference>
<dbReference type="InterPro" id="IPR010998">
    <property type="entry name" value="Integrase_recombinase_N"/>
</dbReference>
<dbReference type="CDD" id="cd00798">
    <property type="entry name" value="INT_XerDC_C"/>
    <property type="match status" value="1"/>
</dbReference>
<evidence type="ECO:0000256" key="2">
    <source>
        <dbReference type="ARBA" id="ARBA00023125"/>
    </source>
</evidence>
<dbReference type="InterPro" id="IPR013762">
    <property type="entry name" value="Integrase-like_cat_sf"/>
</dbReference>
<keyword evidence="1" id="KW-0229">DNA integration</keyword>
<evidence type="ECO:0000256" key="1">
    <source>
        <dbReference type="ARBA" id="ARBA00022908"/>
    </source>
</evidence>
<dbReference type="InterPro" id="IPR044068">
    <property type="entry name" value="CB"/>
</dbReference>
<keyword evidence="8" id="KW-1185">Reference proteome</keyword>
<dbReference type="Pfam" id="PF02899">
    <property type="entry name" value="Phage_int_SAM_1"/>
    <property type="match status" value="1"/>
</dbReference>
<accession>A0ABT1SMQ3</accession>
<evidence type="ECO:0000259" key="6">
    <source>
        <dbReference type="PROSITE" id="PS51900"/>
    </source>
</evidence>
<comment type="caution">
    <text evidence="7">The sequence shown here is derived from an EMBL/GenBank/DDBJ whole genome shotgun (WGS) entry which is preliminary data.</text>
</comment>
<protein>
    <submittedName>
        <fullName evidence="7">Tyrosine recombinase</fullName>
    </submittedName>
</protein>
<dbReference type="Pfam" id="PF00589">
    <property type="entry name" value="Phage_integrase"/>
    <property type="match status" value="1"/>
</dbReference>
<evidence type="ECO:0000313" key="7">
    <source>
        <dbReference type="EMBL" id="MCQ5122489.1"/>
    </source>
</evidence>
<keyword evidence="3" id="KW-0233">DNA recombination</keyword>
<dbReference type="PANTHER" id="PTHR30349:SF81">
    <property type="entry name" value="TYROSINE RECOMBINASE XERC"/>
    <property type="match status" value="1"/>
</dbReference>
<name>A0ABT1SMQ3_9FIRM</name>
<dbReference type="RefSeq" id="WP_102266660.1">
    <property type="nucleotide sequence ID" value="NZ_CALVCM010000003.1"/>
</dbReference>
<feature type="domain" description="Core-binding (CB)" evidence="6">
    <location>
        <begin position="1"/>
        <end position="85"/>
    </location>
</feature>
<dbReference type="NCBIfam" id="NF001399">
    <property type="entry name" value="PRK00283.1"/>
    <property type="match status" value="1"/>
</dbReference>
<evidence type="ECO:0000256" key="3">
    <source>
        <dbReference type="ARBA" id="ARBA00023172"/>
    </source>
</evidence>
<organism evidence="7 8">
    <name type="scientific">Massilicoli timonensis</name>
    <dbReference type="NCBI Taxonomy" id="2015901"/>
    <lineage>
        <taxon>Bacteria</taxon>
        <taxon>Bacillati</taxon>
        <taxon>Bacillota</taxon>
        <taxon>Erysipelotrichia</taxon>
        <taxon>Erysipelotrichales</taxon>
        <taxon>Erysipelotrichaceae</taxon>
        <taxon>Massilicoli</taxon>
    </lineage>
</organism>
<dbReference type="SUPFAM" id="SSF56349">
    <property type="entry name" value="DNA breaking-rejoining enzymes"/>
    <property type="match status" value="1"/>
</dbReference>
<proteinExistence type="predicted"/>
<dbReference type="PROSITE" id="PS51900">
    <property type="entry name" value="CB"/>
    <property type="match status" value="1"/>
</dbReference>
<dbReference type="InterPro" id="IPR011010">
    <property type="entry name" value="DNA_brk_join_enz"/>
</dbReference>
<dbReference type="Gene3D" id="1.10.150.130">
    <property type="match status" value="1"/>
</dbReference>
<sequence>MRMQDALEAYQYHITYVKMKSKRTIDSYMRELKHYIAYMKQFGEGMDTITYGRISDYLDECAVTKKAASINHIITVIRTFHHYLTFMNPDLADPTLFLKNMKSGRKLPRYLNEQDVAKLLASFDNSDEGVFEKALFEALYGCGMRVSELCSLKLNQLHLSQSFIRCIGKGDKERMLPINQSAIAALEAYLHLVRGNWEKKRSPYVFINHLGHPLNRQYVHRLIKEKLAQLGLSSALSAHSFRHSYATHLLNGGADLRVVQELLGHSDIATTQIYTHVQDQRLKAVYDAAHPRANKEETK</sequence>
<evidence type="ECO:0000259" key="5">
    <source>
        <dbReference type="PROSITE" id="PS51898"/>
    </source>
</evidence>
<dbReference type="InterPro" id="IPR002104">
    <property type="entry name" value="Integrase_catalytic"/>
</dbReference>